<dbReference type="Proteomes" id="UP001056120">
    <property type="component" value="Linkage Group LG19"/>
</dbReference>
<evidence type="ECO:0000313" key="2">
    <source>
        <dbReference type="Proteomes" id="UP001056120"/>
    </source>
</evidence>
<accession>A0ACB9DBY5</accession>
<name>A0ACB9DBY5_9ASTR</name>
<evidence type="ECO:0000313" key="1">
    <source>
        <dbReference type="EMBL" id="KAI3743980.1"/>
    </source>
</evidence>
<sequence length="167" mass="19521">MPRRSPDQELGECSIQASVGVGIKPRMKENRKEMIAKKIVRRTKRKINFIKPIGRQLWYGRSKAENNKSHGFEIKYEGDVRYLERMFDSMVKVHGGSVDKSESDLENEYLESYFETLGGTINHGDQIRQNLEQIREFNEEFKNMVDWFYGKHANLGLDRPLPPIAKE</sequence>
<comment type="caution">
    <text evidence="1">The sequence shown here is derived from an EMBL/GenBank/DDBJ whole genome shotgun (WGS) entry which is preliminary data.</text>
</comment>
<keyword evidence="2" id="KW-1185">Reference proteome</keyword>
<gene>
    <name evidence="1" type="ORF">L1987_57052</name>
</gene>
<reference evidence="2" key="1">
    <citation type="journal article" date="2022" name="Mol. Ecol. Resour.">
        <title>The genomes of chicory, endive, great burdock and yacon provide insights into Asteraceae palaeo-polyploidization history and plant inulin production.</title>
        <authorList>
            <person name="Fan W."/>
            <person name="Wang S."/>
            <person name="Wang H."/>
            <person name="Wang A."/>
            <person name="Jiang F."/>
            <person name="Liu H."/>
            <person name="Zhao H."/>
            <person name="Xu D."/>
            <person name="Zhang Y."/>
        </authorList>
    </citation>
    <scope>NUCLEOTIDE SEQUENCE [LARGE SCALE GENOMIC DNA]</scope>
    <source>
        <strain evidence="2">cv. Yunnan</strain>
    </source>
</reference>
<organism evidence="1 2">
    <name type="scientific">Smallanthus sonchifolius</name>
    <dbReference type="NCBI Taxonomy" id="185202"/>
    <lineage>
        <taxon>Eukaryota</taxon>
        <taxon>Viridiplantae</taxon>
        <taxon>Streptophyta</taxon>
        <taxon>Embryophyta</taxon>
        <taxon>Tracheophyta</taxon>
        <taxon>Spermatophyta</taxon>
        <taxon>Magnoliopsida</taxon>
        <taxon>eudicotyledons</taxon>
        <taxon>Gunneridae</taxon>
        <taxon>Pentapetalae</taxon>
        <taxon>asterids</taxon>
        <taxon>campanulids</taxon>
        <taxon>Asterales</taxon>
        <taxon>Asteraceae</taxon>
        <taxon>Asteroideae</taxon>
        <taxon>Heliantheae alliance</taxon>
        <taxon>Millerieae</taxon>
        <taxon>Smallanthus</taxon>
    </lineage>
</organism>
<protein>
    <submittedName>
        <fullName evidence="1">Uncharacterized protein</fullName>
    </submittedName>
</protein>
<dbReference type="EMBL" id="CM042036">
    <property type="protein sequence ID" value="KAI3743980.1"/>
    <property type="molecule type" value="Genomic_DNA"/>
</dbReference>
<reference evidence="1 2" key="2">
    <citation type="journal article" date="2022" name="Mol. Ecol. Resour.">
        <title>The genomes of chicory, endive, great burdock and yacon provide insights into Asteraceae paleo-polyploidization history and plant inulin production.</title>
        <authorList>
            <person name="Fan W."/>
            <person name="Wang S."/>
            <person name="Wang H."/>
            <person name="Wang A."/>
            <person name="Jiang F."/>
            <person name="Liu H."/>
            <person name="Zhao H."/>
            <person name="Xu D."/>
            <person name="Zhang Y."/>
        </authorList>
    </citation>
    <scope>NUCLEOTIDE SEQUENCE [LARGE SCALE GENOMIC DNA]</scope>
    <source>
        <strain evidence="2">cv. Yunnan</strain>
        <tissue evidence="1">Leaves</tissue>
    </source>
</reference>
<proteinExistence type="predicted"/>